<dbReference type="HOGENOM" id="CLU_014653_3_1_10"/>
<feature type="transmembrane region" description="Helical" evidence="9">
    <location>
        <begin position="244"/>
        <end position="267"/>
    </location>
</feature>
<feature type="transmembrane region" description="Helical" evidence="9">
    <location>
        <begin position="158"/>
        <end position="177"/>
    </location>
</feature>
<dbReference type="InterPro" id="IPR050448">
    <property type="entry name" value="OpgB/LTA_synthase_biosynth"/>
</dbReference>
<keyword evidence="2" id="KW-1003">Cell membrane</keyword>
<dbReference type="InterPro" id="IPR000917">
    <property type="entry name" value="Sulfatase_N"/>
</dbReference>
<evidence type="ECO:0000256" key="3">
    <source>
        <dbReference type="ARBA" id="ARBA00022692"/>
    </source>
</evidence>
<keyword evidence="4 9" id="KW-1133">Transmembrane helix</keyword>
<proteinExistence type="predicted"/>
<accession>H1HQH1</accession>
<evidence type="ECO:0000313" key="11">
    <source>
        <dbReference type="EMBL" id="EHO66152.1"/>
    </source>
</evidence>
<feature type="transmembrane region" description="Helical" evidence="9">
    <location>
        <begin position="197"/>
        <end position="223"/>
    </location>
</feature>
<dbReference type="Proteomes" id="UP000003167">
    <property type="component" value="Unassembled WGS sequence"/>
</dbReference>
<evidence type="ECO:0000256" key="8">
    <source>
        <dbReference type="PIRSR" id="PIRSR005091-3"/>
    </source>
</evidence>
<dbReference type="SUPFAM" id="SSF53649">
    <property type="entry name" value="Alkaline phosphatase-like"/>
    <property type="match status" value="1"/>
</dbReference>
<evidence type="ECO:0000259" key="10">
    <source>
        <dbReference type="Pfam" id="PF00884"/>
    </source>
</evidence>
<dbReference type="Gene3D" id="3.40.720.10">
    <property type="entry name" value="Alkaline Phosphatase, subunit A"/>
    <property type="match status" value="1"/>
</dbReference>
<keyword evidence="7" id="KW-0479">Metal-binding</keyword>
<evidence type="ECO:0000256" key="2">
    <source>
        <dbReference type="ARBA" id="ARBA00022475"/>
    </source>
</evidence>
<feature type="active site" evidence="6">
    <location>
        <position position="380"/>
    </location>
</feature>
<evidence type="ECO:0000256" key="9">
    <source>
        <dbReference type="SAM" id="Phobius"/>
    </source>
</evidence>
<protein>
    <recommendedName>
        <fullName evidence="10">Sulfatase N-terminal domain-containing protein</fullName>
    </recommendedName>
</protein>
<feature type="binding site" evidence="8">
    <location>
        <position position="345"/>
    </location>
    <ligand>
        <name>Mn(2+)</name>
        <dbReference type="ChEBI" id="CHEBI:29035"/>
    </ligand>
</feature>
<dbReference type="InterPro" id="IPR012160">
    <property type="entry name" value="LtaS-like"/>
</dbReference>
<feature type="transmembrane region" description="Helical" evidence="9">
    <location>
        <begin position="78"/>
        <end position="98"/>
    </location>
</feature>
<dbReference type="CDD" id="cd16015">
    <property type="entry name" value="LTA_synthase"/>
    <property type="match status" value="1"/>
</dbReference>
<dbReference type="PIRSF" id="PIRSF005091">
    <property type="entry name" value="Mmb_sulf_HI1246"/>
    <property type="match status" value="1"/>
</dbReference>
<feature type="binding site" evidence="8">
    <location>
        <position position="544"/>
    </location>
    <ligand>
        <name>Mn(2+)</name>
        <dbReference type="ChEBI" id="CHEBI:29035"/>
    </ligand>
</feature>
<dbReference type="EMBL" id="AGEK01000044">
    <property type="protein sequence ID" value="EHO66152.1"/>
    <property type="molecule type" value="Genomic_DNA"/>
</dbReference>
<keyword evidence="7" id="KW-0464">Manganese</keyword>
<dbReference type="PATRIC" id="fig|999422.3.peg.2530"/>
<evidence type="ECO:0000256" key="4">
    <source>
        <dbReference type="ARBA" id="ARBA00022989"/>
    </source>
</evidence>
<dbReference type="GO" id="GO:0005886">
    <property type="term" value="C:plasma membrane"/>
    <property type="evidence" value="ECO:0007669"/>
    <property type="project" value="UniProtKB-SubCell"/>
</dbReference>
<feature type="domain" description="Sulfatase N-terminal" evidence="10">
    <location>
        <begin position="338"/>
        <end position="597"/>
    </location>
</feature>
<dbReference type="PANTHER" id="PTHR47371:SF3">
    <property type="entry name" value="PHOSPHOGLYCEROL TRANSFERASE I"/>
    <property type="match status" value="1"/>
</dbReference>
<name>H1HQH1_9BACT</name>
<evidence type="ECO:0000256" key="6">
    <source>
        <dbReference type="PIRSR" id="PIRSR005091-1"/>
    </source>
</evidence>
<feature type="binding site" evidence="7">
    <location>
        <position position="496"/>
    </location>
    <ligand>
        <name>substrate</name>
    </ligand>
</feature>
<comment type="caution">
    <text evidence="11">The sequence shown here is derived from an EMBL/GenBank/DDBJ whole genome shotgun (WGS) entry which is preliminary data.</text>
</comment>
<keyword evidence="5 9" id="KW-0472">Membrane</keyword>
<dbReference type="STRING" id="999422.HMPREF9944_02415"/>
<gene>
    <name evidence="11" type="ORF">HMPREF9944_02415</name>
</gene>
<evidence type="ECO:0000313" key="12">
    <source>
        <dbReference type="Proteomes" id="UP000003167"/>
    </source>
</evidence>
<comment type="subcellular location">
    <subcellularLocation>
        <location evidence="1">Cell membrane</location>
        <topology evidence="1">Multi-pass membrane protein</topology>
    </subcellularLocation>
</comment>
<dbReference type="PANTHER" id="PTHR47371">
    <property type="entry name" value="LIPOTEICHOIC ACID SYNTHASE"/>
    <property type="match status" value="1"/>
</dbReference>
<feature type="binding site" evidence="8">
    <location>
        <position position="545"/>
    </location>
    <ligand>
        <name>Mn(2+)</name>
        <dbReference type="ChEBI" id="CHEBI:29035"/>
    </ligand>
</feature>
<dbReference type="InterPro" id="IPR017850">
    <property type="entry name" value="Alkaline_phosphatase_core_sf"/>
</dbReference>
<evidence type="ECO:0000256" key="7">
    <source>
        <dbReference type="PIRSR" id="PIRSR005091-2"/>
    </source>
</evidence>
<keyword evidence="12" id="KW-1185">Reference proteome</keyword>
<feature type="binding site" evidence="8">
    <location>
        <position position="380"/>
    </location>
    <ligand>
        <name>Mn(2+)</name>
        <dbReference type="ChEBI" id="CHEBI:29035"/>
    </ligand>
</feature>
<organism evidence="11 12">
    <name type="scientific">Segatella maculosa OT 289</name>
    <dbReference type="NCBI Taxonomy" id="999422"/>
    <lineage>
        <taxon>Bacteria</taxon>
        <taxon>Pseudomonadati</taxon>
        <taxon>Bacteroidota</taxon>
        <taxon>Bacteroidia</taxon>
        <taxon>Bacteroidales</taxon>
        <taxon>Prevotellaceae</taxon>
        <taxon>Segatella</taxon>
    </lineage>
</organism>
<sequence length="672" mass="75555">MVTVLQGASIKPKEKRLVQLGAGLPRIGVGLLLSINVNVSKSRVGRKTVSALFAYFCIVYKRDGHSNQLMKTNTLKFLAVYAAWVMLFALQKPCFMLWHHALMPTAGVGDVWQVMLHGLSLDLSVAGYFSVVPGLLILTETWCRGRVTRWIGRGYDALAALLFAVTFCLNLVLYGYWGFPLDVTPLFYFFSSPADAVASVSVWTVIVGCAIALLLATGVFLLMQKVEHGFDGLSPNGGRRIGRSVLQLVLTGALLLPIRGGVGVSVMNVGEAYFSKDMRLNHAAVNPVFSLMESLSKQEDFASQYRFMDEGEAERVCRPLLYTRSDSTERLLTVQRPDIYIVILESFSRELMKTRAVPNMNRWDKEGVFFEHFYANSFRTDRGIVSILSGYPAQPTTSLMKYTRKVNHLPSIAGTLNRQGYGLKYYYGGDADFTNMRAYLTGMGFTDIVSDKDFPLKSRLSKWGVPDHLVFERLQNDLKGETGGPLLRVIQTSSSHEPFDVPFRRLGNKVLNAFAYTDDCVGRFVAFLKRTGRWKRSLVVLVPDHQGCYPEHLSEFSLAHYQIPMIWLGGAVKSPFTVENYGSQHDLAATLLGQMGIGHENFRFSKDMLDRKAPHFAFFTFPDLWGLATQEQRMIYDNVSKKVMLDEGNGRHDLERQGKAYLQELYNDIAQR</sequence>
<reference evidence="11 12" key="1">
    <citation type="submission" date="2011-12" db="EMBL/GenBank/DDBJ databases">
        <title>The Genome Sequence of Prevotella maculosa OT 289.</title>
        <authorList>
            <consortium name="The Broad Institute Genome Sequencing Platform"/>
            <person name="Earl A."/>
            <person name="Ward D."/>
            <person name="Feldgarden M."/>
            <person name="Gevers D."/>
            <person name="Izard J."/>
            <person name="Blanton J.M."/>
            <person name="Mathney J."/>
            <person name="Tanner A.C."/>
            <person name="Dewhirst F.E."/>
            <person name="Young S.K."/>
            <person name="Zeng Q."/>
            <person name="Gargeya S."/>
            <person name="Fitzgerald M."/>
            <person name="Haas B."/>
            <person name="Abouelleil A."/>
            <person name="Alvarado L."/>
            <person name="Arachchi H.M."/>
            <person name="Berlin A."/>
            <person name="Chapman S.B."/>
            <person name="Gearin G."/>
            <person name="Goldberg J."/>
            <person name="Griggs A."/>
            <person name="Gujja S."/>
            <person name="Hansen M."/>
            <person name="Heiman D."/>
            <person name="Howarth C."/>
            <person name="Larimer J."/>
            <person name="Lui A."/>
            <person name="MacDonald P.J.P."/>
            <person name="McCowen C."/>
            <person name="Montmayeur A."/>
            <person name="Murphy C."/>
            <person name="Neiman D."/>
            <person name="Pearson M."/>
            <person name="Priest M."/>
            <person name="Roberts A."/>
            <person name="Saif S."/>
            <person name="Shea T."/>
            <person name="Sisk P."/>
            <person name="Stolte C."/>
            <person name="Sykes S."/>
            <person name="Wortman J."/>
            <person name="Nusbaum C."/>
            <person name="Birren B."/>
        </authorList>
    </citation>
    <scope>NUCLEOTIDE SEQUENCE [LARGE SCALE GENOMIC DNA]</scope>
    <source>
        <strain evidence="11 12">OT 289</strain>
    </source>
</reference>
<keyword evidence="3 9" id="KW-0812">Transmembrane</keyword>
<feature type="transmembrane region" description="Helical" evidence="9">
    <location>
        <begin position="118"/>
        <end position="138"/>
    </location>
</feature>
<evidence type="ECO:0000256" key="5">
    <source>
        <dbReference type="ARBA" id="ARBA00023136"/>
    </source>
</evidence>
<dbReference type="GO" id="GO:0046872">
    <property type="term" value="F:metal ion binding"/>
    <property type="evidence" value="ECO:0007669"/>
    <property type="project" value="UniProtKB-KW"/>
</dbReference>
<evidence type="ECO:0000256" key="1">
    <source>
        <dbReference type="ARBA" id="ARBA00004651"/>
    </source>
</evidence>
<dbReference type="AlphaFoldDB" id="H1HQH1"/>
<dbReference type="Pfam" id="PF00884">
    <property type="entry name" value="Sulfatase"/>
    <property type="match status" value="1"/>
</dbReference>